<name>A0A979FQN9_HYAAZ</name>
<keyword evidence="1" id="KW-1185">Reference proteome</keyword>
<evidence type="ECO:0000313" key="1">
    <source>
        <dbReference type="Proteomes" id="UP000694843"/>
    </source>
</evidence>
<dbReference type="Proteomes" id="UP000694843">
    <property type="component" value="Unplaced"/>
</dbReference>
<sequence length="106" mass="11998">PKRPGRLRLSQDEADLRGVRGACRRRNKKLKQALLERLEEVKSQRERGLGETRACWDTVKETISNINSNLTMLNSSVVMLGHTMDTLLGAIEKLDKIDKIKKEGAL</sequence>
<evidence type="ECO:0000313" key="2">
    <source>
        <dbReference type="RefSeq" id="XP_047739429.1"/>
    </source>
</evidence>
<dbReference type="AlphaFoldDB" id="A0A979FQN9"/>
<dbReference type="GeneID" id="125178812"/>
<proteinExistence type="predicted"/>
<dbReference type="KEGG" id="hazt:125178812"/>
<gene>
    <name evidence="2" type="primary">LOC125178812</name>
</gene>
<reference evidence="2" key="1">
    <citation type="submission" date="2025-08" db="UniProtKB">
        <authorList>
            <consortium name="RefSeq"/>
        </authorList>
    </citation>
    <scope>IDENTIFICATION</scope>
</reference>
<protein>
    <submittedName>
        <fullName evidence="2">Uncharacterized protein LOC125178812</fullName>
    </submittedName>
</protein>
<feature type="non-terminal residue" evidence="2">
    <location>
        <position position="1"/>
    </location>
</feature>
<accession>A0A979FQN9</accession>
<organism evidence="1 2">
    <name type="scientific">Hyalella azteca</name>
    <name type="common">Amphipod</name>
    <dbReference type="NCBI Taxonomy" id="294128"/>
    <lineage>
        <taxon>Eukaryota</taxon>
        <taxon>Metazoa</taxon>
        <taxon>Ecdysozoa</taxon>
        <taxon>Arthropoda</taxon>
        <taxon>Crustacea</taxon>
        <taxon>Multicrustacea</taxon>
        <taxon>Malacostraca</taxon>
        <taxon>Eumalacostraca</taxon>
        <taxon>Peracarida</taxon>
        <taxon>Amphipoda</taxon>
        <taxon>Senticaudata</taxon>
        <taxon>Talitrida</taxon>
        <taxon>Talitroidea</taxon>
        <taxon>Hyalellidae</taxon>
        <taxon>Hyalella</taxon>
    </lineage>
</organism>
<dbReference type="RefSeq" id="XP_047739429.1">
    <property type="nucleotide sequence ID" value="XM_047883473.1"/>
</dbReference>